<dbReference type="EMBL" id="BARV01036634">
    <property type="protein sequence ID" value="GAI55899.1"/>
    <property type="molecule type" value="Genomic_DNA"/>
</dbReference>
<feature type="domain" description="HepT-like" evidence="1">
    <location>
        <begin position="38"/>
        <end position="135"/>
    </location>
</feature>
<protein>
    <recommendedName>
        <fullName evidence="1">HepT-like domain-containing protein</fullName>
    </recommendedName>
</protein>
<proteinExistence type="predicted"/>
<comment type="caution">
    <text evidence="2">The sequence shown here is derived from an EMBL/GenBank/DDBJ whole genome shotgun (WGS) entry which is preliminary data.</text>
</comment>
<dbReference type="InterPro" id="IPR048769">
    <property type="entry name" value="HepT-like_dom"/>
</dbReference>
<sequence length="137" mass="15807">MANFKDRVEAEYEAIGNTLSFLPEKPISHLSKLELAGLAALIHNFYNGVENILKQIFQLKSIEIPTGSSWHQELLLKAKNENIISDKLADKLKEYLGFRHFFTHAYALDLHPSRIESLIEKIVETFDEFTEEINNNF</sequence>
<reference evidence="2" key="1">
    <citation type="journal article" date="2014" name="Front. Microbiol.">
        <title>High frequency of phylogenetically diverse reductive dehalogenase-homologous genes in deep subseafloor sedimentary metagenomes.</title>
        <authorList>
            <person name="Kawai M."/>
            <person name="Futagami T."/>
            <person name="Toyoda A."/>
            <person name="Takaki Y."/>
            <person name="Nishi S."/>
            <person name="Hori S."/>
            <person name="Arai W."/>
            <person name="Tsubouchi T."/>
            <person name="Morono Y."/>
            <person name="Uchiyama I."/>
            <person name="Ito T."/>
            <person name="Fujiyama A."/>
            <person name="Inagaki F."/>
            <person name="Takami H."/>
        </authorList>
    </citation>
    <scope>NUCLEOTIDE SEQUENCE</scope>
    <source>
        <strain evidence="2">Expedition CK06-06</strain>
    </source>
</reference>
<dbReference type="AlphaFoldDB" id="X1RK01"/>
<evidence type="ECO:0000313" key="2">
    <source>
        <dbReference type="EMBL" id="GAI55899.1"/>
    </source>
</evidence>
<dbReference type="InterPro" id="IPR037038">
    <property type="entry name" value="HepT-like_sf"/>
</dbReference>
<name>X1RK01_9ZZZZ</name>
<dbReference type="Gene3D" id="1.20.120.580">
    <property type="entry name" value="bsu32300-like"/>
    <property type="match status" value="1"/>
</dbReference>
<gene>
    <name evidence="2" type="ORF">S06H3_56876</name>
</gene>
<accession>X1RK01</accession>
<dbReference type="Pfam" id="PF20797">
    <property type="entry name" value="HepT-like_2"/>
    <property type="match status" value="1"/>
</dbReference>
<organism evidence="2">
    <name type="scientific">marine sediment metagenome</name>
    <dbReference type="NCBI Taxonomy" id="412755"/>
    <lineage>
        <taxon>unclassified sequences</taxon>
        <taxon>metagenomes</taxon>
        <taxon>ecological metagenomes</taxon>
    </lineage>
</organism>
<evidence type="ECO:0000259" key="1">
    <source>
        <dbReference type="Pfam" id="PF20797"/>
    </source>
</evidence>